<accession>X0RSL1</accession>
<feature type="non-terminal residue" evidence="2">
    <location>
        <position position="340"/>
    </location>
</feature>
<dbReference type="GO" id="GO:0016655">
    <property type="term" value="F:oxidoreductase activity, acting on NAD(P)H, quinone or similar compound as acceptor"/>
    <property type="evidence" value="ECO:0007669"/>
    <property type="project" value="InterPro"/>
</dbReference>
<gene>
    <name evidence="2" type="ORF">S01H1_05211</name>
</gene>
<name>X0RSL1_9ZZZZ</name>
<dbReference type="PANTHER" id="PTHR37839:SF1">
    <property type="entry name" value="NA(+)-TRANSLOCATING NADH-QUINONE REDUCTASE SUBUNIT A"/>
    <property type="match status" value="1"/>
</dbReference>
<dbReference type="GO" id="GO:0006814">
    <property type="term" value="P:sodium ion transport"/>
    <property type="evidence" value="ECO:0007669"/>
    <property type="project" value="InterPro"/>
</dbReference>
<organism evidence="2">
    <name type="scientific">marine sediment metagenome</name>
    <dbReference type="NCBI Taxonomy" id="412755"/>
    <lineage>
        <taxon>unclassified sequences</taxon>
        <taxon>metagenomes</taxon>
        <taxon>ecological metagenomes</taxon>
    </lineage>
</organism>
<feature type="domain" description="NqrA second alpha/beta" evidence="1">
    <location>
        <begin position="119"/>
        <end position="192"/>
    </location>
</feature>
<dbReference type="AlphaFoldDB" id="X0RSL1"/>
<dbReference type="PANTHER" id="PTHR37839">
    <property type="entry name" value="NA(+)-TRANSLOCATING NADH-QUINONE REDUCTASE SUBUNIT A"/>
    <property type="match status" value="1"/>
</dbReference>
<evidence type="ECO:0000259" key="1">
    <source>
        <dbReference type="Pfam" id="PF24836"/>
    </source>
</evidence>
<protein>
    <recommendedName>
        <fullName evidence="1">NqrA second alpha/beta domain-containing protein</fullName>
    </recommendedName>
</protein>
<proteinExistence type="predicted"/>
<dbReference type="InterPro" id="IPR008703">
    <property type="entry name" value="NqrA"/>
</dbReference>
<comment type="caution">
    <text evidence="2">The sequence shown here is derived from an EMBL/GenBank/DDBJ whole genome shotgun (WGS) entry which is preliminary data.</text>
</comment>
<evidence type="ECO:0000313" key="2">
    <source>
        <dbReference type="EMBL" id="GAF71753.1"/>
    </source>
</evidence>
<dbReference type="Pfam" id="PF24836">
    <property type="entry name" value="NQRA_2nd"/>
    <property type="match status" value="1"/>
</dbReference>
<dbReference type="EMBL" id="BARS01002717">
    <property type="protein sequence ID" value="GAF71753.1"/>
    <property type="molecule type" value="Genomic_DNA"/>
</dbReference>
<reference evidence="2" key="1">
    <citation type="journal article" date="2014" name="Front. Microbiol.">
        <title>High frequency of phylogenetically diverse reductive dehalogenase-homologous genes in deep subseafloor sedimentary metagenomes.</title>
        <authorList>
            <person name="Kawai M."/>
            <person name="Futagami T."/>
            <person name="Toyoda A."/>
            <person name="Takaki Y."/>
            <person name="Nishi S."/>
            <person name="Hori S."/>
            <person name="Arai W."/>
            <person name="Tsubouchi T."/>
            <person name="Morono Y."/>
            <person name="Uchiyama I."/>
            <person name="Ito T."/>
            <person name="Fujiyama A."/>
            <person name="Inagaki F."/>
            <person name="Takami H."/>
        </authorList>
    </citation>
    <scope>NUCLEOTIDE SEQUENCE</scope>
    <source>
        <strain evidence="2">Expedition CK06-06</strain>
    </source>
</reference>
<dbReference type="InterPro" id="IPR056148">
    <property type="entry name" value="NQRA_2nd"/>
</dbReference>
<sequence>MKLRGGYNILLQGRPDDVIKALPEPDALYLPLRSQRFVFSELCADDGQQVNAGDVIAKDPNNFALPLLAPRGGTVKLKMAEGHIVLTDVSPPVEKTHVPEKDLPHIVHEMGAAGIKRYKLLSLGAWQFFYDAYTGRLPDPLDTPQAIIVSTVSLEPFVTRGDVQLHNRLLQFTRGLEHLQSLLEYQPIYLIMPDISSAFASQVREQIRGYAWVKIIEIPLKYPYDNFNILARGLGLRKDAGPIWSVRTEGILAIDRALTESKPCLARIVSIAGAGVKTPVHIKAMAGYPLKTILDMHVSESAVKVINNGILTGQPTDAKTLGLDTECRGITVLPEPGDRE</sequence>